<dbReference type="InterPro" id="IPR004360">
    <property type="entry name" value="Glyas_Fos-R_dOase_dom"/>
</dbReference>
<sequence>MTPIRTRKLGHLVLMVRDLEASTRFYTEVLGLTVSDRIADQMVFLRAGEDHHDLALSRLPPDAPDRDTPPSYTRPGLEHFSYYVESLDEMQRAVEVARSHGVTIERGIGQHGPGGNWFLVFKDPDGNNVEIYTEMQQIPTGSEHTAQTWERNLESFDRHRLAHFVVPPAPGLLAAKQRSEQRPAPAEDDDAGKDTGGGAGA</sequence>
<protein>
    <submittedName>
        <fullName evidence="1">Glyoxalase</fullName>
    </submittedName>
</protein>
<dbReference type="InterPro" id="IPR037523">
    <property type="entry name" value="VOC_core"/>
</dbReference>
<dbReference type="PANTHER" id="PTHR21366">
    <property type="entry name" value="GLYOXALASE FAMILY PROTEIN"/>
    <property type="match status" value="1"/>
</dbReference>
<reference evidence="1 2" key="1">
    <citation type="submission" date="2019-03" db="EMBL/GenBank/DDBJ databases">
        <title>Comparative insights into the high quality Complete genome sequence of highly metal resistant Cupriavidus metallidurans strain BS1 isolated from a gold-copper mine.</title>
        <authorList>
            <person name="Mazhar H.S."/>
            <person name="Rensing C."/>
        </authorList>
    </citation>
    <scope>NUCLEOTIDE SEQUENCE [LARGE SCALE GENOMIC DNA]</scope>
    <source>
        <strain evidence="1 2">BS1</strain>
    </source>
</reference>
<dbReference type="SUPFAM" id="SSF54593">
    <property type="entry name" value="Glyoxalase/Bleomycin resistance protein/Dihydroxybiphenyl dioxygenase"/>
    <property type="match status" value="1"/>
</dbReference>
<evidence type="ECO:0000313" key="2">
    <source>
        <dbReference type="Proteomes" id="UP000253772"/>
    </source>
</evidence>
<name>A0A132H9F8_9BURK</name>
<dbReference type="EMBL" id="CP037901">
    <property type="protein sequence ID" value="QBP13139.1"/>
    <property type="molecule type" value="Genomic_DNA"/>
</dbReference>
<gene>
    <name evidence="1" type="ORF">DDF84_026225</name>
</gene>
<proteinExistence type="predicted"/>
<organism evidence="1 2">
    <name type="scientific">Cupriavidus metallidurans</name>
    <dbReference type="NCBI Taxonomy" id="119219"/>
    <lineage>
        <taxon>Bacteria</taxon>
        <taxon>Pseudomonadati</taxon>
        <taxon>Pseudomonadota</taxon>
        <taxon>Betaproteobacteria</taxon>
        <taxon>Burkholderiales</taxon>
        <taxon>Burkholderiaceae</taxon>
        <taxon>Cupriavidus</taxon>
    </lineage>
</organism>
<evidence type="ECO:0000313" key="1">
    <source>
        <dbReference type="EMBL" id="QBP13139.1"/>
    </source>
</evidence>
<dbReference type="OrthoDB" id="5430221at2"/>
<dbReference type="CDD" id="cd08343">
    <property type="entry name" value="ED_TypeI_classII_C"/>
    <property type="match status" value="1"/>
</dbReference>
<dbReference type="Proteomes" id="UP000253772">
    <property type="component" value="Chromosome c2"/>
</dbReference>
<dbReference type="RefSeq" id="WP_008645561.1">
    <property type="nucleotide sequence ID" value="NZ_CP026544.1"/>
</dbReference>
<dbReference type="AlphaFoldDB" id="A0A132H9F8"/>
<dbReference type="OMA" id="DWIGDQM"/>
<dbReference type="Pfam" id="PF00903">
    <property type="entry name" value="Glyoxalase"/>
    <property type="match status" value="1"/>
</dbReference>
<dbReference type="InterPro" id="IPR050383">
    <property type="entry name" value="GlyoxalaseI/FosfomycinResist"/>
</dbReference>
<dbReference type="Gene3D" id="3.10.180.10">
    <property type="entry name" value="2,3-Dihydroxybiphenyl 1,2-Dioxygenase, domain 1"/>
    <property type="match status" value="1"/>
</dbReference>
<accession>A0A132H9F8</accession>
<dbReference type="PANTHER" id="PTHR21366:SF14">
    <property type="entry name" value="GLYOXALASE DOMAIN-CONTAINING PROTEIN 5"/>
    <property type="match status" value="1"/>
</dbReference>
<dbReference type="PROSITE" id="PS51819">
    <property type="entry name" value="VOC"/>
    <property type="match status" value="1"/>
</dbReference>
<dbReference type="InterPro" id="IPR029068">
    <property type="entry name" value="Glyas_Bleomycin-R_OHBP_Dase"/>
</dbReference>